<dbReference type="EMBL" id="JAXCLW010000001">
    <property type="protein sequence ID" value="MDY0881470.1"/>
    <property type="molecule type" value="Genomic_DNA"/>
</dbReference>
<keyword evidence="3" id="KW-0804">Transcription</keyword>
<dbReference type="InterPro" id="IPR036388">
    <property type="entry name" value="WH-like_DNA-bd_sf"/>
</dbReference>
<dbReference type="Gene3D" id="1.20.120.530">
    <property type="entry name" value="GntR ligand-binding domain-like"/>
    <property type="match status" value="1"/>
</dbReference>
<proteinExistence type="predicted"/>
<keyword evidence="2" id="KW-0238">DNA-binding</keyword>
<dbReference type="InterPro" id="IPR011711">
    <property type="entry name" value="GntR_C"/>
</dbReference>
<sequence length="250" mass="27852">MTVSTSEHAVFEPTGLEHGGALTQLRAYLAQSQLPLDSRLPPERELCQTLGTSRAELRKALAVLEAEGQLWRHVGKGTFVGSRPIDTMADIAAITRRTNPTEVMRTRLLLEPEVTRVAALMATSAQIAEMRGCLVKMRQAQTWRQYEAWDNRLHRIIAEATQNSLMLALLDTLNAVRRAVVWGRLRANKVKPDADHHSFAEHAAIVEAIEDRDMERAAAAMRVHLESVEQNLLKSRGAAAEPKQPVMNRA</sequence>
<evidence type="ECO:0000256" key="3">
    <source>
        <dbReference type="ARBA" id="ARBA00023163"/>
    </source>
</evidence>
<reference evidence="5 6" key="1">
    <citation type="journal article" date="2016" name="Antonie Van Leeuwenhoek">
        <title>Dongia soli sp. nov., isolated from soil from Dokdo, Korea.</title>
        <authorList>
            <person name="Kim D.U."/>
            <person name="Lee H."/>
            <person name="Kim H."/>
            <person name="Kim S.G."/>
            <person name="Ka J.O."/>
        </authorList>
    </citation>
    <scope>NUCLEOTIDE SEQUENCE [LARGE SCALE GENOMIC DNA]</scope>
    <source>
        <strain evidence="5 6">D78</strain>
    </source>
</reference>
<dbReference type="RefSeq" id="WP_320506534.1">
    <property type="nucleotide sequence ID" value="NZ_JAXCLW010000001.1"/>
</dbReference>
<keyword evidence="1" id="KW-0805">Transcription regulation</keyword>
<name>A0ABU5E577_9PROT</name>
<protein>
    <submittedName>
        <fullName evidence="5">FadR/GntR family transcriptional regulator</fullName>
    </submittedName>
</protein>
<dbReference type="SMART" id="SM00345">
    <property type="entry name" value="HTH_GNTR"/>
    <property type="match status" value="1"/>
</dbReference>
<dbReference type="PANTHER" id="PTHR43537">
    <property type="entry name" value="TRANSCRIPTIONAL REGULATOR, GNTR FAMILY"/>
    <property type="match status" value="1"/>
</dbReference>
<evidence type="ECO:0000256" key="2">
    <source>
        <dbReference type="ARBA" id="ARBA00023125"/>
    </source>
</evidence>
<dbReference type="PRINTS" id="PR00035">
    <property type="entry name" value="HTHGNTR"/>
</dbReference>
<evidence type="ECO:0000313" key="5">
    <source>
        <dbReference type="EMBL" id="MDY0881470.1"/>
    </source>
</evidence>
<dbReference type="CDD" id="cd07377">
    <property type="entry name" value="WHTH_GntR"/>
    <property type="match status" value="1"/>
</dbReference>
<dbReference type="InterPro" id="IPR036390">
    <property type="entry name" value="WH_DNA-bd_sf"/>
</dbReference>
<gene>
    <name evidence="5" type="ORF">SMD27_01305</name>
</gene>
<dbReference type="PANTHER" id="PTHR43537:SF5">
    <property type="entry name" value="UXU OPERON TRANSCRIPTIONAL REGULATOR"/>
    <property type="match status" value="1"/>
</dbReference>
<dbReference type="Proteomes" id="UP001279642">
    <property type="component" value="Unassembled WGS sequence"/>
</dbReference>
<dbReference type="SUPFAM" id="SSF48008">
    <property type="entry name" value="GntR ligand-binding domain-like"/>
    <property type="match status" value="1"/>
</dbReference>
<comment type="caution">
    <text evidence="5">The sequence shown here is derived from an EMBL/GenBank/DDBJ whole genome shotgun (WGS) entry which is preliminary data.</text>
</comment>
<dbReference type="PROSITE" id="PS50949">
    <property type="entry name" value="HTH_GNTR"/>
    <property type="match status" value="1"/>
</dbReference>
<dbReference type="SUPFAM" id="SSF46785">
    <property type="entry name" value="Winged helix' DNA-binding domain"/>
    <property type="match status" value="1"/>
</dbReference>
<evidence type="ECO:0000259" key="4">
    <source>
        <dbReference type="PROSITE" id="PS50949"/>
    </source>
</evidence>
<evidence type="ECO:0000256" key="1">
    <source>
        <dbReference type="ARBA" id="ARBA00023015"/>
    </source>
</evidence>
<organism evidence="5 6">
    <name type="scientific">Dongia soli</name>
    <dbReference type="NCBI Taxonomy" id="600628"/>
    <lineage>
        <taxon>Bacteria</taxon>
        <taxon>Pseudomonadati</taxon>
        <taxon>Pseudomonadota</taxon>
        <taxon>Alphaproteobacteria</taxon>
        <taxon>Rhodospirillales</taxon>
        <taxon>Dongiaceae</taxon>
        <taxon>Dongia</taxon>
    </lineage>
</organism>
<dbReference type="InterPro" id="IPR000524">
    <property type="entry name" value="Tscrpt_reg_HTH_GntR"/>
</dbReference>
<evidence type="ECO:0000313" key="6">
    <source>
        <dbReference type="Proteomes" id="UP001279642"/>
    </source>
</evidence>
<dbReference type="SMART" id="SM00895">
    <property type="entry name" value="FCD"/>
    <property type="match status" value="1"/>
</dbReference>
<dbReference type="Pfam" id="PF00392">
    <property type="entry name" value="GntR"/>
    <property type="match status" value="1"/>
</dbReference>
<keyword evidence="6" id="KW-1185">Reference proteome</keyword>
<dbReference type="InterPro" id="IPR008920">
    <property type="entry name" value="TF_FadR/GntR_C"/>
</dbReference>
<accession>A0ABU5E577</accession>
<dbReference type="Pfam" id="PF07729">
    <property type="entry name" value="FCD"/>
    <property type="match status" value="1"/>
</dbReference>
<feature type="domain" description="HTH gntR-type" evidence="4">
    <location>
        <begin position="15"/>
        <end position="83"/>
    </location>
</feature>
<dbReference type="Gene3D" id="1.10.10.10">
    <property type="entry name" value="Winged helix-like DNA-binding domain superfamily/Winged helix DNA-binding domain"/>
    <property type="match status" value="1"/>
</dbReference>